<dbReference type="SMART" id="SM00368">
    <property type="entry name" value="LRR_RI"/>
    <property type="match status" value="12"/>
</dbReference>
<dbReference type="GO" id="GO:0031267">
    <property type="term" value="F:small GTPase binding"/>
    <property type="evidence" value="ECO:0007669"/>
    <property type="project" value="TreeGrafter"/>
</dbReference>
<feature type="non-terminal residue" evidence="1">
    <location>
        <position position="1"/>
    </location>
</feature>
<dbReference type="AlphaFoldDB" id="A0A8S2MV17"/>
<dbReference type="GO" id="GO:0048471">
    <property type="term" value="C:perinuclear region of cytoplasm"/>
    <property type="evidence" value="ECO:0007669"/>
    <property type="project" value="TreeGrafter"/>
</dbReference>
<dbReference type="GO" id="GO:0005634">
    <property type="term" value="C:nucleus"/>
    <property type="evidence" value="ECO:0007669"/>
    <property type="project" value="TreeGrafter"/>
</dbReference>
<dbReference type="Pfam" id="PF13516">
    <property type="entry name" value="LRR_6"/>
    <property type="match status" value="11"/>
</dbReference>
<comment type="caution">
    <text evidence="1">The sequence shown here is derived from an EMBL/GenBank/DDBJ whole genome shotgun (WGS) entry which is preliminary data.</text>
</comment>
<dbReference type="PANTHER" id="PTHR24113:SF15">
    <property type="entry name" value="NACHT DOMAIN-CONTAINING PROTEIN"/>
    <property type="match status" value="1"/>
</dbReference>
<evidence type="ECO:0000313" key="2">
    <source>
        <dbReference type="Proteomes" id="UP000681720"/>
    </source>
</evidence>
<protein>
    <submittedName>
        <fullName evidence="1">Uncharacterized protein</fullName>
    </submittedName>
</protein>
<dbReference type="EMBL" id="CAJOBJ010003646">
    <property type="protein sequence ID" value="CAF3972877.1"/>
    <property type="molecule type" value="Genomic_DNA"/>
</dbReference>
<dbReference type="InterPro" id="IPR032675">
    <property type="entry name" value="LRR_dom_sf"/>
</dbReference>
<dbReference type="PROSITE" id="PS51450">
    <property type="entry name" value="LRR"/>
    <property type="match status" value="1"/>
</dbReference>
<dbReference type="GO" id="GO:0005096">
    <property type="term" value="F:GTPase activator activity"/>
    <property type="evidence" value="ECO:0007669"/>
    <property type="project" value="UniProtKB-KW"/>
</dbReference>
<reference evidence="1" key="1">
    <citation type="submission" date="2021-02" db="EMBL/GenBank/DDBJ databases">
        <authorList>
            <person name="Nowell W R."/>
        </authorList>
    </citation>
    <scope>NUCLEOTIDE SEQUENCE</scope>
</reference>
<dbReference type="SUPFAM" id="SSF52047">
    <property type="entry name" value="RNI-like"/>
    <property type="match status" value="2"/>
</dbReference>
<dbReference type="InterPro" id="IPR001611">
    <property type="entry name" value="Leu-rich_rpt"/>
</dbReference>
<dbReference type="InterPro" id="IPR027038">
    <property type="entry name" value="RanGap"/>
</dbReference>
<dbReference type="GO" id="GO:0005829">
    <property type="term" value="C:cytosol"/>
    <property type="evidence" value="ECO:0007669"/>
    <property type="project" value="TreeGrafter"/>
</dbReference>
<dbReference type="PANTHER" id="PTHR24113">
    <property type="entry name" value="RAN GTPASE-ACTIVATING PROTEIN 1"/>
    <property type="match status" value="1"/>
</dbReference>
<proteinExistence type="predicted"/>
<dbReference type="Gene3D" id="3.80.10.10">
    <property type="entry name" value="Ribonuclease Inhibitor"/>
    <property type="match status" value="6"/>
</dbReference>
<evidence type="ECO:0000313" key="1">
    <source>
        <dbReference type="EMBL" id="CAF3972877.1"/>
    </source>
</evidence>
<accession>A0A8S2MV17</accession>
<dbReference type="Proteomes" id="UP000681720">
    <property type="component" value="Unassembled WGS sequence"/>
</dbReference>
<gene>
    <name evidence="1" type="ORF">GIL414_LOCUS10248</name>
</gene>
<dbReference type="GO" id="GO:0006913">
    <property type="term" value="P:nucleocytoplasmic transport"/>
    <property type="evidence" value="ECO:0007669"/>
    <property type="project" value="TreeGrafter"/>
</dbReference>
<sequence>GSTVKLFLQQVPLGNLGLLSIINTREGILGRAIKQTLQSVVQFNIPKLQLYEPKCLETINWPTQCPLEYLMLADCSFSQYRSVLSELSNLRMLIVDNIKITDKDIKTQEEFSISQNAAKTQDCQHLTSLSIVKFDGTMEDIELILSLTPSLTRLRLISCRKKFDSAFDGSTWERIIGSKLLLLKNFELFLSHEFWRDTMTMLNISYNNVGDDGARDLANALYNNKTLTNLNLSGNDITNIGVEHLFVALQDNSTLKVLELRSCKTGHKGAMHLACLLRTNQTLTHLDLKYCDIENQGVKELTDALRTNKSLTTLFLSHNKIDAEGVEYLIEALEDNKTLLQIRDTSASNDNQNLVSVNVAIQMRNNKELNTASFCLKNITSKSREFLINTFQNHETLTRLDLAQDNADDEATLTALYLQKNSLGDEGVKYLADALNNNTTLTELNLEQNSIKHEGAKYLADALKNNKALTALYLANNSLGDEGTKFLADALQNHPTVTSFDMSFQPMQDNDWTYFADFLRTNEIVTELRLNNNDLGSAGAKHLADLLTNNQTLTSLDLSTNYIKDEGAAHLADALQYNKVLKEMDLSENGIKDHGLKSLANSLKINTNTTLISLDFHKNNVGNEGIIAVAHALKTNQKLVELDLDCLNFYEQASQQLFDALALNKVIISDELFK</sequence>
<name>A0A8S2MV17_9BILA</name>
<organism evidence="1 2">
    <name type="scientific">Rotaria magnacalcarata</name>
    <dbReference type="NCBI Taxonomy" id="392030"/>
    <lineage>
        <taxon>Eukaryota</taxon>
        <taxon>Metazoa</taxon>
        <taxon>Spiralia</taxon>
        <taxon>Gnathifera</taxon>
        <taxon>Rotifera</taxon>
        <taxon>Eurotatoria</taxon>
        <taxon>Bdelloidea</taxon>
        <taxon>Philodinida</taxon>
        <taxon>Philodinidae</taxon>
        <taxon>Rotaria</taxon>
    </lineage>
</organism>